<sequence>MDAAIRNQRASIKALKIQIEQMSKVLQGRGSRNVPGSTKTNPRDHVKSISTTIKADTTLICRIGTTLYVVSSPRNMMQFFKPRQSIIPFPSRLIDDSYEEKEVLGELIDRMEYATDSKKLLREKLRMANRIINEYMLEDIKVPLILGRPFLSTAHAKIDVFKKKICLRVGNDKIIFKSDKPTSNIIRRVYATGLRERMELDLEARLMGEDLILNRSLDLVYEDYIKLNDLNEPLELMINQVKDLGQTIKEGEIVYEPMEDIVKTRNGDNEISNGINEYPSFCDFYRKIYIDCSYNLQFSCMIGFEHVNVNFFLILSINVMSKRFYNSIMKDKIVCRGKNVVEAFMNVPIFVGNFSVMTDFAVMENMDVYLDQDICEVIMGEPLCREICVKASRFDGMITIYNGNDSVTYQIARSHLRFKHLTNAQHNKMRPLLKVSVRDKLNEMSHPYKKLKSFYKGVLNLEPEYIRDAKIEELLTRGHVRIHEME</sequence>
<gene>
    <name evidence="1" type="ORF">Tci_033971</name>
</gene>
<dbReference type="EMBL" id="BKCJ010004599">
    <property type="protein sequence ID" value="GEU61993.1"/>
    <property type="molecule type" value="Genomic_DNA"/>
</dbReference>
<keyword evidence="1" id="KW-0371">Homeobox</keyword>
<proteinExistence type="predicted"/>
<dbReference type="GO" id="GO:0003677">
    <property type="term" value="F:DNA binding"/>
    <property type="evidence" value="ECO:0007669"/>
    <property type="project" value="UniProtKB-KW"/>
</dbReference>
<keyword evidence="1" id="KW-0238">DNA-binding</keyword>
<evidence type="ECO:0000313" key="1">
    <source>
        <dbReference type="EMBL" id="GEU61993.1"/>
    </source>
</evidence>
<protein>
    <submittedName>
        <fullName evidence="1">Homeodomain-like protein</fullName>
    </submittedName>
</protein>
<name>A0A6L2LJL7_TANCI</name>
<dbReference type="PANTHER" id="PTHR33067">
    <property type="entry name" value="RNA-DIRECTED DNA POLYMERASE-RELATED"/>
    <property type="match status" value="1"/>
</dbReference>
<reference evidence="1" key="1">
    <citation type="journal article" date="2019" name="Sci. Rep.">
        <title>Draft genome of Tanacetum cinerariifolium, the natural source of mosquito coil.</title>
        <authorList>
            <person name="Yamashiro T."/>
            <person name="Shiraishi A."/>
            <person name="Satake H."/>
            <person name="Nakayama K."/>
        </authorList>
    </citation>
    <scope>NUCLEOTIDE SEQUENCE</scope>
</reference>
<dbReference type="AlphaFoldDB" id="A0A6L2LJL7"/>
<organism evidence="1">
    <name type="scientific">Tanacetum cinerariifolium</name>
    <name type="common">Dalmatian daisy</name>
    <name type="synonym">Chrysanthemum cinerariifolium</name>
    <dbReference type="NCBI Taxonomy" id="118510"/>
    <lineage>
        <taxon>Eukaryota</taxon>
        <taxon>Viridiplantae</taxon>
        <taxon>Streptophyta</taxon>
        <taxon>Embryophyta</taxon>
        <taxon>Tracheophyta</taxon>
        <taxon>Spermatophyta</taxon>
        <taxon>Magnoliopsida</taxon>
        <taxon>eudicotyledons</taxon>
        <taxon>Gunneridae</taxon>
        <taxon>Pentapetalae</taxon>
        <taxon>asterids</taxon>
        <taxon>campanulids</taxon>
        <taxon>Asterales</taxon>
        <taxon>Asteraceae</taxon>
        <taxon>Asteroideae</taxon>
        <taxon>Anthemideae</taxon>
        <taxon>Anthemidinae</taxon>
        <taxon>Tanacetum</taxon>
    </lineage>
</organism>
<comment type="caution">
    <text evidence="1">The sequence shown here is derived from an EMBL/GenBank/DDBJ whole genome shotgun (WGS) entry which is preliminary data.</text>
</comment>
<dbReference type="PANTHER" id="PTHR33067:SF9">
    <property type="entry name" value="RNA-DIRECTED DNA POLYMERASE"/>
    <property type="match status" value="1"/>
</dbReference>
<accession>A0A6L2LJL7</accession>